<evidence type="ECO:0000313" key="3">
    <source>
        <dbReference type="Proteomes" id="UP000215002"/>
    </source>
</evidence>
<keyword evidence="1" id="KW-0812">Transmembrane</keyword>
<gene>
    <name evidence="2" type="ORF">MuYL_0495</name>
</gene>
<keyword evidence="1" id="KW-0472">Membrane</keyword>
<dbReference type="KEGG" id="muc:MuYL_0495"/>
<dbReference type="Proteomes" id="UP000215002">
    <property type="component" value="Chromosome"/>
</dbReference>
<name>A0A223NRW7_9SPHI</name>
<reference evidence="2 3" key="1">
    <citation type="submission" date="2017-08" db="EMBL/GenBank/DDBJ databases">
        <title>Complete genome sequence of Mucilaginibacter sp. strain BJC16-A31.</title>
        <authorList>
            <consortium name="Henan University of Science and Technology"/>
            <person name="You X."/>
        </authorList>
    </citation>
    <scope>NUCLEOTIDE SEQUENCE [LARGE SCALE GENOMIC DNA]</scope>
    <source>
        <strain evidence="2 3">BJC16-A31</strain>
    </source>
</reference>
<protein>
    <submittedName>
        <fullName evidence="2">Uncharacterized protein</fullName>
    </submittedName>
</protein>
<proteinExistence type="predicted"/>
<sequence>MISFICEGNYEPLPFFICFFLITGIIHVITLKSKARELLRNILQDKNHDI</sequence>
<evidence type="ECO:0000313" key="2">
    <source>
        <dbReference type="EMBL" id="ASU32398.1"/>
    </source>
</evidence>
<organism evidence="2 3">
    <name type="scientific">Mucilaginibacter xinganensis</name>
    <dbReference type="NCBI Taxonomy" id="1234841"/>
    <lineage>
        <taxon>Bacteria</taxon>
        <taxon>Pseudomonadati</taxon>
        <taxon>Bacteroidota</taxon>
        <taxon>Sphingobacteriia</taxon>
        <taxon>Sphingobacteriales</taxon>
        <taxon>Sphingobacteriaceae</taxon>
        <taxon>Mucilaginibacter</taxon>
    </lineage>
</organism>
<keyword evidence="3" id="KW-1185">Reference proteome</keyword>
<dbReference type="AlphaFoldDB" id="A0A223NRW7"/>
<feature type="transmembrane region" description="Helical" evidence="1">
    <location>
        <begin position="12"/>
        <end position="31"/>
    </location>
</feature>
<accession>A0A223NRW7</accession>
<keyword evidence="1" id="KW-1133">Transmembrane helix</keyword>
<dbReference type="EMBL" id="CP022743">
    <property type="protein sequence ID" value="ASU32398.1"/>
    <property type="molecule type" value="Genomic_DNA"/>
</dbReference>
<evidence type="ECO:0000256" key="1">
    <source>
        <dbReference type="SAM" id="Phobius"/>
    </source>
</evidence>